<organism evidence="4 5">
    <name type="scientific">Dreissena polymorpha</name>
    <name type="common">Zebra mussel</name>
    <name type="synonym">Mytilus polymorpha</name>
    <dbReference type="NCBI Taxonomy" id="45954"/>
    <lineage>
        <taxon>Eukaryota</taxon>
        <taxon>Metazoa</taxon>
        <taxon>Spiralia</taxon>
        <taxon>Lophotrochozoa</taxon>
        <taxon>Mollusca</taxon>
        <taxon>Bivalvia</taxon>
        <taxon>Autobranchia</taxon>
        <taxon>Heteroconchia</taxon>
        <taxon>Euheterodonta</taxon>
        <taxon>Imparidentia</taxon>
        <taxon>Neoheterodontei</taxon>
        <taxon>Myida</taxon>
        <taxon>Dreissenoidea</taxon>
        <taxon>Dreissenidae</taxon>
        <taxon>Dreissena</taxon>
    </lineage>
</organism>
<dbReference type="GO" id="GO:0140662">
    <property type="term" value="F:ATP-dependent protein folding chaperone"/>
    <property type="evidence" value="ECO:0007669"/>
    <property type="project" value="InterPro"/>
</dbReference>
<dbReference type="InterPro" id="IPR043129">
    <property type="entry name" value="ATPase_NBD"/>
</dbReference>
<dbReference type="EMBL" id="JAIWYP010000011">
    <property type="protein sequence ID" value="KAH3737743.1"/>
    <property type="molecule type" value="Genomic_DNA"/>
</dbReference>
<accession>A0A9D4D278</accession>
<dbReference type="Proteomes" id="UP000828390">
    <property type="component" value="Unassembled WGS sequence"/>
</dbReference>
<dbReference type="GO" id="GO:0005524">
    <property type="term" value="F:ATP binding"/>
    <property type="evidence" value="ECO:0007669"/>
    <property type="project" value="UniProtKB-KW"/>
</dbReference>
<keyword evidence="3" id="KW-0067">ATP-binding</keyword>
<dbReference type="Gene3D" id="3.30.420.40">
    <property type="match status" value="2"/>
</dbReference>
<dbReference type="PANTHER" id="PTHR14187">
    <property type="entry name" value="ALPHA KINASE/ELONGATION FACTOR 2 KINASE"/>
    <property type="match status" value="1"/>
</dbReference>
<proteinExistence type="inferred from homology"/>
<dbReference type="Gene3D" id="3.90.640.10">
    <property type="entry name" value="Actin, Chain A, domain 4"/>
    <property type="match status" value="1"/>
</dbReference>
<keyword evidence="2" id="KW-0547">Nucleotide-binding</keyword>
<evidence type="ECO:0000313" key="5">
    <source>
        <dbReference type="Proteomes" id="UP000828390"/>
    </source>
</evidence>
<evidence type="ECO:0000256" key="2">
    <source>
        <dbReference type="ARBA" id="ARBA00022741"/>
    </source>
</evidence>
<evidence type="ECO:0000256" key="3">
    <source>
        <dbReference type="ARBA" id="ARBA00022840"/>
    </source>
</evidence>
<dbReference type="InterPro" id="IPR013126">
    <property type="entry name" value="Hsp_70_fam"/>
</dbReference>
<dbReference type="AlphaFoldDB" id="A0A9D4D278"/>
<comment type="caution">
    <text evidence="4">The sequence shown here is derived from an EMBL/GenBank/DDBJ whole genome shotgun (WGS) entry which is preliminary data.</text>
</comment>
<reference evidence="4" key="2">
    <citation type="submission" date="2020-11" db="EMBL/GenBank/DDBJ databases">
        <authorList>
            <person name="McCartney M.A."/>
            <person name="Auch B."/>
            <person name="Kono T."/>
            <person name="Mallez S."/>
            <person name="Becker A."/>
            <person name="Gohl D.M."/>
            <person name="Silverstein K.A.T."/>
            <person name="Koren S."/>
            <person name="Bechman K.B."/>
            <person name="Herman A."/>
            <person name="Abrahante J.E."/>
            <person name="Garbe J."/>
        </authorList>
    </citation>
    <scope>NUCLEOTIDE SEQUENCE</scope>
    <source>
        <strain evidence="4">Duluth1</strain>
        <tissue evidence="4">Whole animal</tissue>
    </source>
</reference>
<dbReference type="SUPFAM" id="SSF53067">
    <property type="entry name" value="Actin-like ATPase domain"/>
    <property type="match status" value="2"/>
</dbReference>
<comment type="similarity">
    <text evidence="1">Belongs to the heat shock protein 70 family.</text>
</comment>
<sequence length="487" mass="54122">MSLFKSKVPIGRHSMIEDVTGKPINSLLVFSSAIKYLHDEMLKALNLNFTAIDKGDINFVFTVPAIWDDNSKQFMRIAAREAGIDMGHLSLALEPEAASIYCRHAQLDRTYSSRMADISTFPPGTQYLVCDALGGTVDITVHEVMKDMKLKEIEKASGGAWGGSKVDEAFEEFIDTLAGCAVMRKLKMTSMEDYLRFMRDFELTKRETKCKLATSQQIVIWIPLKLSEIVQELTGSQLKDLIERSSYKSQVCIERDKLKCDANIISALFDDPVKSIVDHLTTLLSKYDTNQINNIVMVGGFSESPLLQEAVRNAFPGMLLTIPHDAGLAVLKGAVMFGHNKRQIVSRISRYTYGICCNMLYNKAIHPAEKVIQEGPLKGLVENCFSKLVDIGQSLPSEKAAGTGSYSPPDGSSSYHAIVYATREKQPIFVKDFGCFMIGRFNVNCKDKNGKISPTEVYIYFGGTEIEVKATLNTTGEERASMFDLPD</sequence>
<reference evidence="4" key="1">
    <citation type="journal article" date="2019" name="bioRxiv">
        <title>The Genome of the Zebra Mussel, Dreissena polymorpha: A Resource for Invasive Species Research.</title>
        <authorList>
            <person name="McCartney M.A."/>
            <person name="Auch B."/>
            <person name="Kono T."/>
            <person name="Mallez S."/>
            <person name="Zhang Y."/>
            <person name="Obille A."/>
            <person name="Becker A."/>
            <person name="Abrahante J.E."/>
            <person name="Garbe J."/>
            <person name="Badalamenti J.P."/>
            <person name="Herman A."/>
            <person name="Mangelson H."/>
            <person name="Liachko I."/>
            <person name="Sullivan S."/>
            <person name="Sone E.D."/>
            <person name="Koren S."/>
            <person name="Silverstein K.A.T."/>
            <person name="Beckman K.B."/>
            <person name="Gohl D.M."/>
        </authorList>
    </citation>
    <scope>NUCLEOTIDE SEQUENCE</scope>
    <source>
        <strain evidence="4">Duluth1</strain>
        <tissue evidence="4">Whole animal</tissue>
    </source>
</reference>
<evidence type="ECO:0000313" key="4">
    <source>
        <dbReference type="EMBL" id="KAH3737743.1"/>
    </source>
</evidence>
<dbReference type="CDD" id="cd10229">
    <property type="entry name" value="ASKHA_NBD_HSP70_HSPA12"/>
    <property type="match status" value="1"/>
</dbReference>
<keyword evidence="5" id="KW-1185">Reference proteome</keyword>
<gene>
    <name evidence="4" type="ORF">DPMN_044337</name>
</gene>
<evidence type="ECO:0000256" key="1">
    <source>
        <dbReference type="ARBA" id="ARBA00007381"/>
    </source>
</evidence>
<name>A0A9D4D278_DREPO</name>
<dbReference type="Pfam" id="PF00012">
    <property type="entry name" value="HSP70"/>
    <property type="match status" value="1"/>
</dbReference>
<evidence type="ECO:0008006" key="6">
    <source>
        <dbReference type="Google" id="ProtNLM"/>
    </source>
</evidence>
<dbReference type="PANTHER" id="PTHR14187:SF5">
    <property type="entry name" value="HEAT SHOCK 70 KDA PROTEIN 12A"/>
    <property type="match status" value="1"/>
</dbReference>
<protein>
    <recommendedName>
        <fullName evidence="6">Heat shock 70 kDa protein 12A</fullName>
    </recommendedName>
</protein>